<proteinExistence type="predicted"/>
<feature type="compositionally biased region" description="Pro residues" evidence="1">
    <location>
        <begin position="13"/>
        <end position="24"/>
    </location>
</feature>
<feature type="compositionally biased region" description="Pro residues" evidence="1">
    <location>
        <begin position="195"/>
        <end position="204"/>
    </location>
</feature>
<dbReference type="AlphaFoldDB" id="A0A6G1GRQ7"/>
<feature type="compositionally biased region" description="Basic and acidic residues" evidence="1">
    <location>
        <begin position="52"/>
        <end position="62"/>
    </location>
</feature>
<feature type="compositionally biased region" description="Polar residues" evidence="1">
    <location>
        <begin position="139"/>
        <end position="152"/>
    </location>
</feature>
<gene>
    <name evidence="2" type="ORF">K402DRAFT_159158</name>
</gene>
<feature type="compositionally biased region" description="Low complexity" evidence="1">
    <location>
        <begin position="101"/>
        <end position="119"/>
    </location>
</feature>
<dbReference type="Proteomes" id="UP000800041">
    <property type="component" value="Unassembled WGS sequence"/>
</dbReference>
<protein>
    <submittedName>
        <fullName evidence="2">Uncharacterized protein</fullName>
    </submittedName>
</protein>
<feature type="region of interest" description="Disordered" evidence="1">
    <location>
        <begin position="354"/>
        <end position="377"/>
    </location>
</feature>
<sequence>MGRSRLPRLPSLTPSPPPTPPPPPPKKEEKEKKKKKKEKKRRGRPLGSKNKATIERENRERGLPSPEDSDPPHPAKRGRGRPRGSKTKPKNPPPASAAITPSDPSPQVAAAAATTPPQQGLHVAAADEDYGLDAIEAWNNANPSPLSSTPTGTFEEWIREGSPQRQQQRELERQQQEQGQQQQSSFPPHRARSPTPEPMSVIPPPELSVLDELLEDMDPAWENMIAPAARPVQPVLPAYEGVWQTGAASLQQHVNPASPPHWRHLEPVRQQHEFAWNGLAKQRPLPAYESVRGHTVHVNPAIPPQWRHLETVRQQHEFGWDGLAEQRPLPPYESVRGHMVTPQMLQDLNTPGHDCFGNSGRPDGFPYDHPPRRQYWG</sequence>
<reference evidence="2" key="1">
    <citation type="journal article" date="2020" name="Stud. Mycol.">
        <title>101 Dothideomycetes genomes: a test case for predicting lifestyles and emergence of pathogens.</title>
        <authorList>
            <person name="Haridas S."/>
            <person name="Albert R."/>
            <person name="Binder M."/>
            <person name="Bloem J."/>
            <person name="Labutti K."/>
            <person name="Salamov A."/>
            <person name="Andreopoulos B."/>
            <person name="Baker S."/>
            <person name="Barry K."/>
            <person name="Bills G."/>
            <person name="Bluhm B."/>
            <person name="Cannon C."/>
            <person name="Castanera R."/>
            <person name="Culley D."/>
            <person name="Daum C."/>
            <person name="Ezra D."/>
            <person name="Gonzalez J."/>
            <person name="Henrissat B."/>
            <person name="Kuo A."/>
            <person name="Liang C."/>
            <person name="Lipzen A."/>
            <person name="Lutzoni F."/>
            <person name="Magnuson J."/>
            <person name="Mondo S."/>
            <person name="Nolan M."/>
            <person name="Ohm R."/>
            <person name="Pangilinan J."/>
            <person name="Park H.-J."/>
            <person name="Ramirez L."/>
            <person name="Alfaro M."/>
            <person name="Sun H."/>
            <person name="Tritt A."/>
            <person name="Yoshinaga Y."/>
            <person name="Zwiers L.-H."/>
            <person name="Turgeon B."/>
            <person name="Goodwin S."/>
            <person name="Spatafora J."/>
            <person name="Crous P."/>
            <person name="Grigoriev I."/>
        </authorList>
    </citation>
    <scope>NUCLEOTIDE SEQUENCE</scope>
    <source>
        <strain evidence="2">CBS 113979</strain>
    </source>
</reference>
<feature type="region of interest" description="Disordered" evidence="1">
    <location>
        <begin position="1"/>
        <end position="204"/>
    </location>
</feature>
<feature type="compositionally biased region" description="Basic residues" evidence="1">
    <location>
        <begin position="32"/>
        <end position="44"/>
    </location>
</feature>
<evidence type="ECO:0000313" key="2">
    <source>
        <dbReference type="EMBL" id="KAF1983633.1"/>
    </source>
</evidence>
<keyword evidence="3" id="KW-1185">Reference proteome</keyword>
<dbReference type="EMBL" id="ML977173">
    <property type="protein sequence ID" value="KAF1983633.1"/>
    <property type="molecule type" value="Genomic_DNA"/>
</dbReference>
<evidence type="ECO:0000256" key="1">
    <source>
        <dbReference type="SAM" id="MobiDB-lite"/>
    </source>
</evidence>
<feature type="compositionally biased region" description="Basic residues" evidence="1">
    <location>
        <begin position="74"/>
        <end position="89"/>
    </location>
</feature>
<evidence type="ECO:0000313" key="3">
    <source>
        <dbReference type="Proteomes" id="UP000800041"/>
    </source>
</evidence>
<feature type="compositionally biased region" description="Low complexity" evidence="1">
    <location>
        <begin position="1"/>
        <end position="12"/>
    </location>
</feature>
<name>A0A6G1GRQ7_9PEZI</name>
<accession>A0A6G1GRQ7</accession>
<organism evidence="2 3">
    <name type="scientific">Aulographum hederae CBS 113979</name>
    <dbReference type="NCBI Taxonomy" id="1176131"/>
    <lineage>
        <taxon>Eukaryota</taxon>
        <taxon>Fungi</taxon>
        <taxon>Dikarya</taxon>
        <taxon>Ascomycota</taxon>
        <taxon>Pezizomycotina</taxon>
        <taxon>Dothideomycetes</taxon>
        <taxon>Pleosporomycetidae</taxon>
        <taxon>Aulographales</taxon>
        <taxon>Aulographaceae</taxon>
    </lineage>
</organism>